<reference evidence="2 3" key="1">
    <citation type="submission" date="2014-04" db="EMBL/GenBank/DDBJ databases">
        <authorList>
            <consortium name="DOE Joint Genome Institute"/>
            <person name="Kuo A."/>
            <person name="Ruytinx J."/>
            <person name="Rineau F."/>
            <person name="Colpaert J."/>
            <person name="Kohler A."/>
            <person name="Nagy L.G."/>
            <person name="Floudas D."/>
            <person name="Copeland A."/>
            <person name="Barry K.W."/>
            <person name="Cichocki N."/>
            <person name="Veneault-Fourrey C."/>
            <person name="LaButti K."/>
            <person name="Lindquist E.A."/>
            <person name="Lipzen A."/>
            <person name="Lundell T."/>
            <person name="Morin E."/>
            <person name="Murat C."/>
            <person name="Sun H."/>
            <person name="Tunlid A."/>
            <person name="Henrissat B."/>
            <person name="Grigoriev I.V."/>
            <person name="Hibbett D.S."/>
            <person name="Martin F."/>
            <person name="Nordberg H.P."/>
            <person name="Cantor M.N."/>
            <person name="Hua S.X."/>
        </authorList>
    </citation>
    <scope>NUCLEOTIDE SEQUENCE [LARGE SCALE GENOMIC DNA]</scope>
    <source>
        <strain evidence="2 3">UH-Slu-Lm8-n1</strain>
    </source>
</reference>
<dbReference type="OrthoDB" id="2646753at2759"/>
<feature type="domain" description="DUF6532" evidence="1">
    <location>
        <begin position="12"/>
        <end position="84"/>
    </location>
</feature>
<evidence type="ECO:0000313" key="3">
    <source>
        <dbReference type="Proteomes" id="UP000054485"/>
    </source>
</evidence>
<accession>A0A0D0AU93</accession>
<proteinExistence type="predicted"/>
<organism evidence="2 3">
    <name type="scientific">Suillus luteus UH-Slu-Lm8-n1</name>
    <dbReference type="NCBI Taxonomy" id="930992"/>
    <lineage>
        <taxon>Eukaryota</taxon>
        <taxon>Fungi</taxon>
        <taxon>Dikarya</taxon>
        <taxon>Basidiomycota</taxon>
        <taxon>Agaricomycotina</taxon>
        <taxon>Agaricomycetes</taxon>
        <taxon>Agaricomycetidae</taxon>
        <taxon>Boletales</taxon>
        <taxon>Suillineae</taxon>
        <taxon>Suillaceae</taxon>
        <taxon>Suillus</taxon>
    </lineage>
</organism>
<reference evidence="3" key="2">
    <citation type="submission" date="2015-01" db="EMBL/GenBank/DDBJ databases">
        <title>Evolutionary Origins and Diversification of the Mycorrhizal Mutualists.</title>
        <authorList>
            <consortium name="DOE Joint Genome Institute"/>
            <consortium name="Mycorrhizal Genomics Consortium"/>
            <person name="Kohler A."/>
            <person name="Kuo A."/>
            <person name="Nagy L.G."/>
            <person name="Floudas D."/>
            <person name="Copeland A."/>
            <person name="Barry K.W."/>
            <person name="Cichocki N."/>
            <person name="Veneault-Fourrey C."/>
            <person name="LaButti K."/>
            <person name="Lindquist E.A."/>
            <person name="Lipzen A."/>
            <person name="Lundell T."/>
            <person name="Morin E."/>
            <person name="Murat C."/>
            <person name="Riley R."/>
            <person name="Ohm R."/>
            <person name="Sun H."/>
            <person name="Tunlid A."/>
            <person name="Henrissat B."/>
            <person name="Grigoriev I.V."/>
            <person name="Hibbett D.S."/>
            <person name="Martin F."/>
        </authorList>
    </citation>
    <scope>NUCLEOTIDE SEQUENCE [LARGE SCALE GENOMIC DNA]</scope>
    <source>
        <strain evidence="3">UH-Slu-Lm8-n1</strain>
    </source>
</reference>
<dbReference type="AlphaFoldDB" id="A0A0D0AU93"/>
<dbReference type="HOGENOM" id="CLU_142998_0_0_1"/>
<dbReference type="Proteomes" id="UP000054485">
    <property type="component" value="Unassembled WGS sequence"/>
</dbReference>
<sequence length="130" mass="14856">MPRHFTARSNKLYLCGHPDSEGCASNFANDAVCIVCHKSFYDNGSKSLKQFTEFQKTIPPAALFLIGTIIHNIIYIYSKYGQVNGAKQTPIKDSETSYDCISMLFNRTNKDAYHRPKLHQMLRSWALEDM</sequence>
<keyword evidence="3" id="KW-1185">Reference proteome</keyword>
<dbReference type="InParanoid" id="A0A0D0AU93"/>
<dbReference type="STRING" id="930992.A0A0D0AU93"/>
<name>A0A0D0AU93_9AGAM</name>
<evidence type="ECO:0000313" key="2">
    <source>
        <dbReference type="EMBL" id="KIK41499.1"/>
    </source>
</evidence>
<dbReference type="EMBL" id="KN835266">
    <property type="protein sequence ID" value="KIK41499.1"/>
    <property type="molecule type" value="Genomic_DNA"/>
</dbReference>
<dbReference type="Pfam" id="PF20149">
    <property type="entry name" value="DUF6532"/>
    <property type="match status" value="1"/>
</dbReference>
<protein>
    <recommendedName>
        <fullName evidence="1">DUF6532 domain-containing protein</fullName>
    </recommendedName>
</protein>
<dbReference type="InterPro" id="IPR045341">
    <property type="entry name" value="DUF6532"/>
</dbReference>
<gene>
    <name evidence="2" type="ORF">CY34DRAFT_85277</name>
</gene>
<evidence type="ECO:0000259" key="1">
    <source>
        <dbReference type="Pfam" id="PF20149"/>
    </source>
</evidence>